<accession>A0AAU7CKW3</accession>
<sequence length="116" mass="12549">MMIAVVILGSTMGGAISCYRALQNRLTVVNHSGQRISRLQIIVDGTNSVVTFKDIPIGEQAASEFGIIWGDGYYDVSGVLADGTQLKGTFGYLTNGMFEVNSRFIIKEGGLIDFHD</sequence>
<organism evidence="1">
    <name type="scientific">Singulisphaera sp. Ch08</name>
    <dbReference type="NCBI Taxonomy" id="3120278"/>
    <lineage>
        <taxon>Bacteria</taxon>
        <taxon>Pseudomonadati</taxon>
        <taxon>Planctomycetota</taxon>
        <taxon>Planctomycetia</taxon>
        <taxon>Isosphaerales</taxon>
        <taxon>Isosphaeraceae</taxon>
        <taxon>Singulisphaera</taxon>
    </lineage>
</organism>
<proteinExistence type="predicted"/>
<protein>
    <submittedName>
        <fullName evidence="1">Uncharacterized protein</fullName>
    </submittedName>
</protein>
<dbReference type="AlphaFoldDB" id="A0AAU7CKW3"/>
<reference evidence="1" key="1">
    <citation type="submission" date="2024-05" db="EMBL/GenBank/DDBJ databases">
        <title>Planctomycetes of the genus Singulisphaera possess chitinolytic capabilities.</title>
        <authorList>
            <person name="Ivanova A."/>
        </authorList>
    </citation>
    <scope>NUCLEOTIDE SEQUENCE</scope>
    <source>
        <strain evidence="1">Ch08T</strain>
    </source>
</reference>
<evidence type="ECO:0000313" key="1">
    <source>
        <dbReference type="EMBL" id="XBH05653.1"/>
    </source>
</evidence>
<dbReference type="RefSeq" id="WP_406698500.1">
    <property type="nucleotide sequence ID" value="NZ_CP155447.1"/>
</dbReference>
<dbReference type="EMBL" id="CP155447">
    <property type="protein sequence ID" value="XBH05653.1"/>
    <property type="molecule type" value="Genomic_DNA"/>
</dbReference>
<name>A0AAU7CKW3_9BACT</name>
<gene>
    <name evidence="1" type="ORF">V5E97_06420</name>
</gene>